<dbReference type="InterPro" id="IPR039261">
    <property type="entry name" value="FNR_nucleotide-bd"/>
</dbReference>
<dbReference type="CDD" id="cd06189">
    <property type="entry name" value="flavin_oxioreductase"/>
    <property type="match status" value="1"/>
</dbReference>
<sequence>MTFKVTVQPAGHTFWAEENEPVLEAGLRQGVALPYGCRGGVCGSCAATVLKGQVHYLDGQPLGLSPVELERGKALLCLAYAQSDLEIDSPQVGLEPDIEIKALPVRVEKMRKLADDVMELTLKLPASERLRFFAGQYIDILLKNGKRRGFSLANAPIDDQFLELHIRHVPGGQFTGFVFSEMKEKALLRIEGPLGSFYLRESERPLILMGGGTGFAPLKGILEQMMAQGMDKPVHLYWGVRAKADLYMDAVVRSWAARHPQLTYVPVLSEPKAEDNWQGRTGWVHEAVAADFPDLVGHDVYLSGPPPMVQAAKAAFLAQGLPEAQLFYDSFEYSPDTLKAMQENKA</sequence>
<evidence type="ECO:0000313" key="4">
    <source>
        <dbReference type="EMBL" id="EIJ35080.1"/>
    </source>
</evidence>
<dbReference type="Proteomes" id="UP000005317">
    <property type="component" value="Unassembled WGS sequence"/>
</dbReference>
<dbReference type="AlphaFoldDB" id="A0A656HI73"/>
<name>A0A656HI73_THINJ</name>
<proteinExistence type="predicted"/>
<dbReference type="Gene3D" id="3.40.50.80">
    <property type="entry name" value="Nucleotide-binding domain of ferredoxin-NADP reductase (FNR) module"/>
    <property type="match status" value="1"/>
</dbReference>
<dbReference type="Gene3D" id="3.10.20.30">
    <property type="match status" value="1"/>
</dbReference>
<evidence type="ECO:0000313" key="5">
    <source>
        <dbReference type="Proteomes" id="UP000005317"/>
    </source>
</evidence>
<dbReference type="Gene3D" id="2.40.30.10">
    <property type="entry name" value="Translation factors"/>
    <property type="match status" value="1"/>
</dbReference>
<dbReference type="InterPro" id="IPR008333">
    <property type="entry name" value="Cbr1-like_FAD-bd_dom"/>
</dbReference>
<dbReference type="PRINTS" id="PR00410">
    <property type="entry name" value="PHEHYDRXLASE"/>
</dbReference>
<evidence type="ECO:0000259" key="3">
    <source>
        <dbReference type="PROSITE" id="PS51384"/>
    </source>
</evidence>
<evidence type="ECO:0000259" key="2">
    <source>
        <dbReference type="PROSITE" id="PS51085"/>
    </source>
</evidence>
<gene>
    <name evidence="4" type="ORF">Thini_2537</name>
</gene>
<keyword evidence="5" id="KW-1185">Reference proteome</keyword>
<reference evidence="5" key="1">
    <citation type="journal article" date="2011" name="Stand. Genomic Sci.">
        <title>Genome sequence of the filamentous, gliding Thiothrix nivea neotype strain (JP2(T)).</title>
        <authorList>
            <person name="Lapidus A."/>
            <person name="Nolan M."/>
            <person name="Lucas S."/>
            <person name="Glavina Del Rio T."/>
            <person name="Tice H."/>
            <person name="Cheng J.F."/>
            <person name="Tapia R."/>
            <person name="Han C."/>
            <person name="Goodwin L."/>
            <person name="Pitluck S."/>
            <person name="Liolios K."/>
            <person name="Pagani I."/>
            <person name="Ivanova N."/>
            <person name="Huntemann M."/>
            <person name="Mavromatis K."/>
            <person name="Mikhailova N."/>
            <person name="Pati A."/>
            <person name="Chen A."/>
            <person name="Palaniappan K."/>
            <person name="Land M."/>
            <person name="Brambilla E.M."/>
            <person name="Rohde M."/>
            <person name="Abt B."/>
            <person name="Verbarg S."/>
            <person name="Goker M."/>
            <person name="Bristow J."/>
            <person name="Eisen J.A."/>
            <person name="Markowitz V."/>
            <person name="Hugenholtz P."/>
            <person name="Kyrpides N.C."/>
            <person name="Klenk H.P."/>
            <person name="Woyke T."/>
        </authorList>
    </citation>
    <scope>NUCLEOTIDE SEQUENCE [LARGE SCALE GENOMIC DNA]</scope>
    <source>
        <strain evidence="5">ATCC 35100 / DSM 5205 / JP2</strain>
    </source>
</reference>
<dbReference type="SUPFAM" id="SSF54292">
    <property type="entry name" value="2Fe-2S ferredoxin-like"/>
    <property type="match status" value="1"/>
</dbReference>
<dbReference type="InterPro" id="IPR006058">
    <property type="entry name" value="2Fe2S_fd_BS"/>
</dbReference>
<accession>A0A656HI73</accession>
<feature type="domain" description="FAD-binding FR-type" evidence="3">
    <location>
        <begin position="100"/>
        <end position="200"/>
    </location>
</feature>
<protein>
    <submittedName>
        <fullName evidence="4">Oxidoreductase FAD/NAD(P)-binding domain protein</fullName>
    </submittedName>
</protein>
<dbReference type="PANTHER" id="PTHR47354">
    <property type="entry name" value="NADH OXIDOREDUCTASE HCR"/>
    <property type="match status" value="1"/>
</dbReference>
<dbReference type="PROSITE" id="PS51085">
    <property type="entry name" value="2FE2S_FER_2"/>
    <property type="match status" value="1"/>
</dbReference>
<dbReference type="PANTHER" id="PTHR47354:SF5">
    <property type="entry name" value="PROTEIN RFBI"/>
    <property type="match status" value="1"/>
</dbReference>
<dbReference type="InterPro" id="IPR050415">
    <property type="entry name" value="MRET"/>
</dbReference>
<evidence type="ECO:0000256" key="1">
    <source>
        <dbReference type="ARBA" id="ARBA00034078"/>
    </source>
</evidence>
<dbReference type="InterPro" id="IPR012675">
    <property type="entry name" value="Beta-grasp_dom_sf"/>
</dbReference>
<dbReference type="SUPFAM" id="SSF63380">
    <property type="entry name" value="Riboflavin synthase domain-like"/>
    <property type="match status" value="1"/>
</dbReference>
<dbReference type="PRINTS" id="PR00371">
    <property type="entry name" value="FPNCR"/>
</dbReference>
<feature type="domain" description="2Fe-2S ferredoxin-type" evidence="2">
    <location>
        <begin position="3"/>
        <end position="93"/>
    </location>
</feature>
<dbReference type="InterPro" id="IPR017927">
    <property type="entry name" value="FAD-bd_FR_type"/>
</dbReference>
<dbReference type="GO" id="GO:0016491">
    <property type="term" value="F:oxidoreductase activity"/>
    <property type="evidence" value="ECO:0007669"/>
    <property type="project" value="InterPro"/>
</dbReference>
<dbReference type="PROSITE" id="PS00197">
    <property type="entry name" value="2FE2S_FER_1"/>
    <property type="match status" value="1"/>
</dbReference>
<dbReference type="Pfam" id="PF00111">
    <property type="entry name" value="Fer2"/>
    <property type="match status" value="1"/>
</dbReference>
<dbReference type="InterPro" id="IPR017938">
    <property type="entry name" value="Riboflavin_synthase-like_b-brl"/>
</dbReference>
<dbReference type="CDD" id="cd00207">
    <property type="entry name" value="fer2"/>
    <property type="match status" value="1"/>
</dbReference>
<dbReference type="OrthoDB" id="9806195at2"/>
<dbReference type="Pfam" id="PF00970">
    <property type="entry name" value="FAD_binding_6"/>
    <property type="match status" value="1"/>
</dbReference>
<dbReference type="InterPro" id="IPR036010">
    <property type="entry name" value="2Fe-2S_ferredoxin-like_sf"/>
</dbReference>
<dbReference type="InterPro" id="IPR001041">
    <property type="entry name" value="2Fe-2S_ferredoxin-type"/>
</dbReference>
<organism evidence="4 5">
    <name type="scientific">Thiothrix nivea (strain ATCC 35100 / DSM 5205 / JP2)</name>
    <dbReference type="NCBI Taxonomy" id="870187"/>
    <lineage>
        <taxon>Bacteria</taxon>
        <taxon>Pseudomonadati</taxon>
        <taxon>Pseudomonadota</taxon>
        <taxon>Gammaproteobacteria</taxon>
        <taxon>Thiotrichales</taxon>
        <taxon>Thiotrichaceae</taxon>
        <taxon>Thiothrix</taxon>
    </lineage>
</organism>
<dbReference type="InterPro" id="IPR001433">
    <property type="entry name" value="OxRdtase_FAD/NAD-bd"/>
</dbReference>
<dbReference type="EMBL" id="JH651384">
    <property type="protein sequence ID" value="EIJ35080.1"/>
    <property type="molecule type" value="Genomic_DNA"/>
</dbReference>
<dbReference type="InterPro" id="IPR001709">
    <property type="entry name" value="Flavoprot_Pyr_Nucl_cyt_Rdtase"/>
</dbReference>
<dbReference type="SUPFAM" id="SSF52343">
    <property type="entry name" value="Ferredoxin reductase-like, C-terminal NADP-linked domain"/>
    <property type="match status" value="1"/>
</dbReference>
<comment type="cofactor">
    <cofactor evidence="1">
        <name>[2Fe-2S] cluster</name>
        <dbReference type="ChEBI" id="CHEBI:190135"/>
    </cofactor>
</comment>
<dbReference type="Pfam" id="PF00175">
    <property type="entry name" value="NAD_binding_1"/>
    <property type="match status" value="1"/>
</dbReference>
<dbReference type="PROSITE" id="PS51384">
    <property type="entry name" value="FAD_FR"/>
    <property type="match status" value="1"/>
</dbReference>
<dbReference type="GO" id="GO:0051537">
    <property type="term" value="F:2 iron, 2 sulfur cluster binding"/>
    <property type="evidence" value="ECO:0007669"/>
    <property type="project" value="InterPro"/>
</dbReference>
<dbReference type="RefSeq" id="WP_002708992.1">
    <property type="nucleotide sequence ID" value="NZ_JH651384.1"/>
</dbReference>